<evidence type="ECO:0000256" key="4">
    <source>
        <dbReference type="ARBA" id="ARBA00023125"/>
    </source>
</evidence>
<dbReference type="InterPro" id="IPR000792">
    <property type="entry name" value="Tscrpt_reg_LuxR_C"/>
</dbReference>
<dbReference type="EMBL" id="JBHSMH010000080">
    <property type="protein sequence ID" value="MFC5470895.1"/>
    <property type="molecule type" value="Genomic_DNA"/>
</dbReference>
<feature type="modified residue" description="4-aspartylphosphate" evidence="6">
    <location>
        <position position="56"/>
    </location>
</feature>
<dbReference type="PANTHER" id="PTHR43214">
    <property type="entry name" value="TWO-COMPONENT RESPONSE REGULATOR"/>
    <property type="match status" value="1"/>
</dbReference>
<feature type="domain" description="Response regulatory" evidence="7">
    <location>
        <begin position="5"/>
        <end position="124"/>
    </location>
</feature>
<dbReference type="InterPro" id="IPR016032">
    <property type="entry name" value="Sig_transdc_resp-reg_C-effctor"/>
</dbReference>
<dbReference type="PROSITE" id="PS50110">
    <property type="entry name" value="RESPONSE_REGULATORY"/>
    <property type="match status" value="1"/>
</dbReference>
<dbReference type="SUPFAM" id="SSF46894">
    <property type="entry name" value="C-terminal effector domain of the bipartite response regulators"/>
    <property type="match status" value="1"/>
</dbReference>
<sequence length="190" mass="21852">MRKIKVLLVEDDPFWQENITNDLSAEADIELVAVAAAKEEAIAALGRHEIDVILMDIQLSENRLDGIEVTRYVRKNKGSRIKIIMITSLNDREVIMGSFKSGAVNYIKKSSFRDLIRAIREADQDRASIHADVAEMMRTEIQLMELTTSEREIFELKRQGLNKVQIAEKLHKSLNTVKTQFRSIRDKLFH</sequence>
<dbReference type="InterPro" id="IPR036388">
    <property type="entry name" value="WH-like_DNA-bd_sf"/>
</dbReference>
<accession>A0ABW0LYK4</accession>
<reference evidence="9" key="1">
    <citation type="journal article" date="2019" name="Int. J. Syst. Evol. Microbiol.">
        <title>The Global Catalogue of Microorganisms (GCM) 10K type strain sequencing project: providing services to taxonomists for standard genome sequencing and annotation.</title>
        <authorList>
            <consortium name="The Broad Institute Genomics Platform"/>
            <consortium name="The Broad Institute Genome Sequencing Center for Infectious Disease"/>
            <person name="Wu L."/>
            <person name="Ma J."/>
        </authorList>
    </citation>
    <scope>NUCLEOTIDE SEQUENCE [LARGE SCALE GENOMIC DNA]</scope>
    <source>
        <strain evidence="9">CCUG 57113</strain>
    </source>
</reference>
<keyword evidence="1 6" id="KW-0597">Phosphoprotein</keyword>
<comment type="caution">
    <text evidence="8">The sequence shown here is derived from an EMBL/GenBank/DDBJ whole genome shotgun (WGS) entry which is preliminary data.</text>
</comment>
<evidence type="ECO:0000259" key="7">
    <source>
        <dbReference type="PROSITE" id="PS50110"/>
    </source>
</evidence>
<evidence type="ECO:0000256" key="3">
    <source>
        <dbReference type="ARBA" id="ARBA00023015"/>
    </source>
</evidence>
<keyword evidence="9" id="KW-1185">Reference proteome</keyword>
<dbReference type="PANTHER" id="PTHR43214:SF43">
    <property type="entry name" value="TWO-COMPONENT RESPONSE REGULATOR"/>
    <property type="match status" value="1"/>
</dbReference>
<dbReference type="Gene3D" id="1.10.10.10">
    <property type="entry name" value="Winged helix-like DNA-binding domain superfamily/Winged helix DNA-binding domain"/>
    <property type="match status" value="1"/>
</dbReference>
<name>A0ABW0LYK4_9BACL</name>
<evidence type="ECO:0000256" key="2">
    <source>
        <dbReference type="ARBA" id="ARBA00023012"/>
    </source>
</evidence>
<dbReference type="Pfam" id="PF00072">
    <property type="entry name" value="Response_reg"/>
    <property type="match status" value="1"/>
</dbReference>
<dbReference type="SMART" id="SM00448">
    <property type="entry name" value="REC"/>
    <property type="match status" value="1"/>
</dbReference>
<organism evidence="8 9">
    <name type="scientific">Cohnella suwonensis</name>
    <dbReference type="NCBI Taxonomy" id="696072"/>
    <lineage>
        <taxon>Bacteria</taxon>
        <taxon>Bacillati</taxon>
        <taxon>Bacillota</taxon>
        <taxon>Bacilli</taxon>
        <taxon>Bacillales</taxon>
        <taxon>Paenibacillaceae</taxon>
        <taxon>Cohnella</taxon>
    </lineage>
</organism>
<evidence type="ECO:0000256" key="5">
    <source>
        <dbReference type="ARBA" id="ARBA00023163"/>
    </source>
</evidence>
<dbReference type="InterPro" id="IPR001789">
    <property type="entry name" value="Sig_transdc_resp-reg_receiver"/>
</dbReference>
<keyword evidence="2" id="KW-0902">Two-component regulatory system</keyword>
<dbReference type="InterPro" id="IPR039420">
    <property type="entry name" value="WalR-like"/>
</dbReference>
<dbReference type="Pfam" id="PF00196">
    <property type="entry name" value="GerE"/>
    <property type="match status" value="1"/>
</dbReference>
<evidence type="ECO:0000256" key="1">
    <source>
        <dbReference type="ARBA" id="ARBA00022553"/>
    </source>
</evidence>
<evidence type="ECO:0000256" key="6">
    <source>
        <dbReference type="PROSITE-ProRule" id="PRU00169"/>
    </source>
</evidence>
<evidence type="ECO:0000313" key="8">
    <source>
        <dbReference type="EMBL" id="MFC5470895.1"/>
    </source>
</evidence>
<proteinExistence type="predicted"/>
<keyword evidence="4" id="KW-0238">DNA-binding</keyword>
<gene>
    <name evidence="8" type="ORF">ACFPPD_19590</name>
</gene>
<dbReference type="RefSeq" id="WP_209751609.1">
    <property type="nucleotide sequence ID" value="NZ_JBHSMH010000080.1"/>
</dbReference>
<dbReference type="SUPFAM" id="SSF52172">
    <property type="entry name" value="CheY-like"/>
    <property type="match status" value="1"/>
</dbReference>
<keyword evidence="3" id="KW-0805">Transcription regulation</keyword>
<dbReference type="InterPro" id="IPR011006">
    <property type="entry name" value="CheY-like_superfamily"/>
</dbReference>
<dbReference type="Proteomes" id="UP001596105">
    <property type="component" value="Unassembled WGS sequence"/>
</dbReference>
<dbReference type="InterPro" id="IPR058245">
    <property type="entry name" value="NreC/VraR/RcsB-like_REC"/>
</dbReference>
<protein>
    <submittedName>
        <fullName evidence="8">Response regulator</fullName>
    </submittedName>
</protein>
<dbReference type="Gene3D" id="3.40.50.2300">
    <property type="match status" value="1"/>
</dbReference>
<dbReference type="CDD" id="cd17535">
    <property type="entry name" value="REC_NarL-like"/>
    <property type="match status" value="1"/>
</dbReference>
<dbReference type="PRINTS" id="PR00038">
    <property type="entry name" value="HTHLUXR"/>
</dbReference>
<evidence type="ECO:0000313" key="9">
    <source>
        <dbReference type="Proteomes" id="UP001596105"/>
    </source>
</evidence>
<keyword evidence="5" id="KW-0804">Transcription</keyword>